<accession>A0A1I8BB96</accession>
<sequence>MCVTMALIRWRVMSQPFSKVVVQPIISCIGTSFNCFGRNIVISNQERRNRSSRKRSTHRRCFVGTSTNKTRYNCENDNKLPQFLTSVAEIEQQQTRIYNDDNSSATNIGSSDYSLSSYSSFSECDQIALSPSKKQHILVQSPIERFDSRLDICL</sequence>
<evidence type="ECO:0000313" key="1">
    <source>
        <dbReference type="Proteomes" id="UP000095281"/>
    </source>
</evidence>
<proteinExistence type="predicted"/>
<name>A0A1I8BB96_MELHA</name>
<organism evidence="1 2">
    <name type="scientific">Meloidogyne hapla</name>
    <name type="common">Root-knot nematode worm</name>
    <dbReference type="NCBI Taxonomy" id="6305"/>
    <lineage>
        <taxon>Eukaryota</taxon>
        <taxon>Metazoa</taxon>
        <taxon>Ecdysozoa</taxon>
        <taxon>Nematoda</taxon>
        <taxon>Chromadorea</taxon>
        <taxon>Rhabditida</taxon>
        <taxon>Tylenchina</taxon>
        <taxon>Tylenchomorpha</taxon>
        <taxon>Tylenchoidea</taxon>
        <taxon>Meloidogynidae</taxon>
        <taxon>Meloidogyninae</taxon>
        <taxon>Meloidogyne</taxon>
    </lineage>
</organism>
<protein>
    <submittedName>
        <fullName evidence="2">Uncharacterized protein</fullName>
    </submittedName>
</protein>
<reference evidence="2" key="1">
    <citation type="submission" date="2016-11" db="UniProtKB">
        <authorList>
            <consortium name="WormBaseParasite"/>
        </authorList>
    </citation>
    <scope>IDENTIFICATION</scope>
</reference>
<dbReference type="WBParaSite" id="MhA1_Contig174.frz3.gene36">
    <property type="protein sequence ID" value="MhA1_Contig174.frz3.gene36"/>
    <property type="gene ID" value="MhA1_Contig174.frz3.gene36"/>
</dbReference>
<keyword evidence="1" id="KW-1185">Reference proteome</keyword>
<evidence type="ECO:0000313" key="2">
    <source>
        <dbReference type="WBParaSite" id="MhA1_Contig174.frz3.gene36"/>
    </source>
</evidence>
<dbReference type="Proteomes" id="UP000095281">
    <property type="component" value="Unplaced"/>
</dbReference>
<dbReference type="AlphaFoldDB" id="A0A1I8BB96"/>